<protein>
    <submittedName>
        <fullName evidence="1">Uncharacterized protein</fullName>
    </submittedName>
</protein>
<organism evidence="1 2">
    <name type="scientific">Lacticaseibacillus paracasei subsp. paracasei 8700:2</name>
    <dbReference type="NCBI Taxonomy" id="537973"/>
    <lineage>
        <taxon>Bacteria</taxon>
        <taxon>Bacillati</taxon>
        <taxon>Bacillota</taxon>
        <taxon>Bacilli</taxon>
        <taxon>Lactobacillales</taxon>
        <taxon>Lactobacillaceae</taxon>
        <taxon>Lacticaseibacillus</taxon>
    </lineage>
</organism>
<dbReference type="EMBL" id="CP002391">
    <property type="protein sequence ID" value="AGT63626.1"/>
    <property type="molecule type" value="Genomic_DNA"/>
</dbReference>
<proteinExistence type="predicted"/>
<name>A0A806K720_LACPA</name>
<dbReference type="KEGG" id="lpi:LBPG_03027"/>
<evidence type="ECO:0000313" key="1">
    <source>
        <dbReference type="EMBL" id="AGT63626.1"/>
    </source>
</evidence>
<dbReference type="AlphaFoldDB" id="A0A806K720"/>
<evidence type="ECO:0000313" key="2">
    <source>
        <dbReference type="Proteomes" id="UP000015927"/>
    </source>
</evidence>
<reference evidence="1 2" key="1">
    <citation type="submission" date="2010-12" db="EMBL/GenBank/DDBJ databases">
        <title>The Genome Sequence of Lactobacillus paracasei subsp. paracasei strain 8700:2.</title>
        <authorList>
            <consortium name="The Broad Institute Genome Sequencing Platform"/>
            <person name="Ward D."/>
            <person name="Earl A."/>
            <person name="Feldgarden M."/>
            <person name="Young S.K."/>
            <person name="Gargeya S."/>
            <person name="Zeng Q."/>
            <person name="Alvarado L."/>
            <person name="Berlin A."/>
            <person name="Bochicchio J."/>
            <person name="Chapman S.B."/>
            <person name="Chen Z."/>
            <person name="Freedman E."/>
            <person name="Gellesch M."/>
            <person name="Goldberg J."/>
            <person name="Griggs A."/>
            <person name="Gujja S."/>
            <person name="Heilman E."/>
            <person name="Heiman D."/>
            <person name="Howarth C."/>
            <person name="Mehta T."/>
            <person name="Neiman D."/>
            <person name="Pearson M."/>
            <person name="Roberts A."/>
            <person name="Saif S."/>
            <person name="Shea T."/>
            <person name="Shenoy N."/>
            <person name="Sisk P."/>
            <person name="Stolte C."/>
            <person name="Sykes S."/>
            <person name="White J."/>
            <person name="Yandava C."/>
            <person name="Saulnier D."/>
            <person name="Haas B."/>
            <person name="Nusbaum C."/>
            <person name="Birren B."/>
        </authorList>
    </citation>
    <scope>NUCLEOTIDE SEQUENCE [LARGE SCALE GENOMIC DNA]</scope>
    <source>
        <strain evidence="1 2">8700:2</strain>
    </source>
</reference>
<dbReference type="Proteomes" id="UP000015927">
    <property type="component" value="Chromosome"/>
</dbReference>
<accession>A0A806K720</accession>
<gene>
    <name evidence="1" type="ORF">LBPG_03027</name>
</gene>
<sequence>MPWDSFNLSKSFGKKTGIIIVQEVLNSDDDGFFVALRLFKNNTRISCEKLKVGTQRLTIQIK</sequence>